<dbReference type="InterPro" id="IPR036453">
    <property type="entry name" value="GluRdtase_dimer_dom_sf"/>
</dbReference>
<dbReference type="FunFam" id="3.30.460.30:FF:000001">
    <property type="entry name" value="Glutamyl-tRNA reductase"/>
    <property type="match status" value="1"/>
</dbReference>
<dbReference type="HAMAP" id="MF_00087">
    <property type="entry name" value="Glu_tRNA_reductase"/>
    <property type="match status" value="1"/>
</dbReference>
<dbReference type="PANTHER" id="PTHR43013:SF1">
    <property type="entry name" value="GLUTAMYL-TRNA REDUCTASE"/>
    <property type="match status" value="1"/>
</dbReference>
<dbReference type="NCBIfam" id="TIGR01035">
    <property type="entry name" value="hemA"/>
    <property type="match status" value="1"/>
</dbReference>
<evidence type="ECO:0000313" key="19">
    <source>
        <dbReference type="EMBL" id="VEH84780.1"/>
    </source>
</evidence>
<dbReference type="InterPro" id="IPR036291">
    <property type="entry name" value="NAD(P)-bd_dom_sf"/>
</dbReference>
<accession>A0A0W0R2U3</accession>
<comment type="domain">
    <text evidence="9">Possesses an unusual extended V-shaped dimeric structure with each monomer consisting of three distinct domains arranged along a curved 'spinal' alpha-helix. The N-terminal catalytic domain specifically recognizes the glutamate moiety of the substrate. The second domain is the NADPH-binding domain, and the third C-terminal domain is responsible for dimerization.</text>
</comment>
<evidence type="ECO:0000256" key="8">
    <source>
        <dbReference type="ARBA" id="ARBA00068659"/>
    </source>
</evidence>
<evidence type="ECO:0000256" key="5">
    <source>
        <dbReference type="ARBA" id="ARBA00023002"/>
    </source>
</evidence>
<dbReference type="SUPFAM" id="SSF69075">
    <property type="entry name" value="Glutamyl tRNA-reductase dimerization domain"/>
    <property type="match status" value="1"/>
</dbReference>
<evidence type="ECO:0000256" key="7">
    <source>
        <dbReference type="ARBA" id="ARBA00047464"/>
    </source>
</evidence>
<dbReference type="KEGG" id="ladl:NCTC12735_00399"/>
<evidence type="ECO:0000256" key="11">
    <source>
        <dbReference type="PIRSR" id="PIRSR000445-2"/>
    </source>
</evidence>
<keyword evidence="5 9" id="KW-0560">Oxidoreductase</keyword>
<dbReference type="RefSeq" id="WP_058461164.1">
    <property type="nucleotide sequence ID" value="NZ_CAAAHS010000003.1"/>
</dbReference>
<dbReference type="EMBL" id="LR134418">
    <property type="protein sequence ID" value="VEH84780.1"/>
    <property type="molecule type" value="Genomic_DNA"/>
</dbReference>
<dbReference type="GO" id="GO:0008883">
    <property type="term" value="F:glutamyl-tRNA reductase activity"/>
    <property type="evidence" value="ECO:0007669"/>
    <property type="project" value="UniProtKB-UniRule"/>
</dbReference>
<proteinExistence type="inferred from homology"/>
<gene>
    <name evidence="9 19" type="primary">hemA</name>
    <name evidence="18" type="ORF">Lade_0056</name>
    <name evidence="19" type="ORF">NCTC12735_00399</name>
</gene>
<comment type="catalytic activity">
    <reaction evidence="7 9 14">
        <text>(S)-4-amino-5-oxopentanoate + tRNA(Glu) + NADP(+) = L-glutamyl-tRNA(Glu) + NADPH + H(+)</text>
        <dbReference type="Rhea" id="RHEA:12344"/>
        <dbReference type="Rhea" id="RHEA-COMP:9663"/>
        <dbReference type="Rhea" id="RHEA-COMP:9680"/>
        <dbReference type="ChEBI" id="CHEBI:15378"/>
        <dbReference type="ChEBI" id="CHEBI:57501"/>
        <dbReference type="ChEBI" id="CHEBI:57783"/>
        <dbReference type="ChEBI" id="CHEBI:58349"/>
        <dbReference type="ChEBI" id="CHEBI:78442"/>
        <dbReference type="ChEBI" id="CHEBI:78520"/>
        <dbReference type="EC" id="1.2.1.70"/>
    </reaction>
</comment>
<dbReference type="GO" id="GO:0050661">
    <property type="term" value="F:NADP binding"/>
    <property type="evidence" value="ECO:0007669"/>
    <property type="project" value="InterPro"/>
</dbReference>
<feature type="domain" description="Glutamyl-tRNA reductase N-terminal" evidence="17">
    <location>
        <begin position="7"/>
        <end position="151"/>
    </location>
</feature>
<dbReference type="AlphaFoldDB" id="A0A0W0R2U3"/>
<dbReference type="FunFam" id="3.40.50.720:FF:000031">
    <property type="entry name" value="Glutamyl-tRNA reductase"/>
    <property type="match status" value="1"/>
</dbReference>
<keyword evidence="6 9" id="KW-0627">Porphyrin biosynthesis</keyword>
<dbReference type="Pfam" id="PF01488">
    <property type="entry name" value="Shikimate_DH"/>
    <property type="match status" value="1"/>
</dbReference>
<sequence>MVFVACGFNHKSASLNFREKVALTAENQDLLLYKLINSNAANEAVVMSTCNRTEIYCESSSIEHLSHVVADFHQLPEQSIKPHFYVHTGNQGIRHILRVASGLDSMMIGEPQIFGQIKRSYEFAYQLGSVKENLQKIFPFVFKASKRIRTHSGIGNNPVSIAFAAVQLIEKAFKNFEPLTVLIIGSGETSSLVAKYLHKNGASKFIIASRTEDNAKNLAHNFNGVAVSIMDLHQHLVKADVVISATACPFPFINQSLINDVLKQRNQAPLFLLDLAVPRDIEANVAEIENVSLFNIDDLESIVEKGRSERQEAALKAEQLVEIELEEYIRWHRSLRANQVICDYRSQMKELTQAELQRALQKLASGQCQEIVLNEFANRLLNKLTHSPTVGLKEAAQDNRIELLDFAKYILQGNNSIYEEVT</sequence>
<evidence type="ECO:0000256" key="14">
    <source>
        <dbReference type="RuleBase" id="RU000584"/>
    </source>
</evidence>
<feature type="binding site" evidence="9 11">
    <location>
        <position position="116"/>
    </location>
    <ligand>
        <name>substrate</name>
    </ligand>
</feature>
<dbReference type="PIRSF" id="PIRSF000445">
    <property type="entry name" value="4pyrrol_synth_GluRdtase"/>
    <property type="match status" value="1"/>
</dbReference>
<keyword evidence="4 9" id="KW-0521">NADP</keyword>
<comment type="miscellaneous">
    <text evidence="9">During catalysis, the active site Cys acts as a nucleophile attacking the alpha-carbonyl group of tRNA-bound glutamate with the formation of a thioester intermediate between enzyme and glutamate, and the concomitant release of tRNA(Glu). The thioester intermediate is finally reduced by direct hydride transfer from NADPH, to form the product GSA.</text>
</comment>
<dbReference type="Pfam" id="PF00745">
    <property type="entry name" value="GlutR_dimer"/>
    <property type="match status" value="1"/>
</dbReference>
<evidence type="ECO:0000256" key="9">
    <source>
        <dbReference type="HAMAP-Rule" id="MF_00087"/>
    </source>
</evidence>
<dbReference type="InterPro" id="IPR006151">
    <property type="entry name" value="Shikm_DH/Glu-tRNA_Rdtase"/>
</dbReference>
<comment type="subunit">
    <text evidence="9">Homodimer.</text>
</comment>
<dbReference type="GO" id="GO:0019353">
    <property type="term" value="P:protoporphyrinogen IX biosynthetic process from glutamate"/>
    <property type="evidence" value="ECO:0007669"/>
    <property type="project" value="TreeGrafter"/>
</dbReference>
<dbReference type="UniPathway" id="UPA00251">
    <property type="reaction ID" value="UER00316"/>
</dbReference>
<dbReference type="OrthoDB" id="110209at2"/>
<dbReference type="CDD" id="cd05213">
    <property type="entry name" value="NAD_bind_Glutamyl_tRNA_reduct"/>
    <property type="match status" value="1"/>
</dbReference>
<evidence type="ECO:0000313" key="20">
    <source>
        <dbReference type="Proteomes" id="UP000054859"/>
    </source>
</evidence>
<dbReference type="Gene3D" id="3.30.460.30">
    <property type="entry name" value="Glutamyl-tRNA reductase, N-terminal domain"/>
    <property type="match status" value="1"/>
</dbReference>
<feature type="domain" description="Tetrapyrrole biosynthesis glutamyl-tRNA reductase dimerisation" evidence="15">
    <location>
        <begin position="316"/>
        <end position="411"/>
    </location>
</feature>
<evidence type="ECO:0000259" key="16">
    <source>
        <dbReference type="Pfam" id="PF01488"/>
    </source>
</evidence>
<dbReference type="InterPro" id="IPR036343">
    <property type="entry name" value="GluRdtase_N_sf"/>
</dbReference>
<dbReference type="SUPFAM" id="SSF69742">
    <property type="entry name" value="Glutamyl tRNA-reductase catalytic, N-terminal domain"/>
    <property type="match status" value="1"/>
</dbReference>
<evidence type="ECO:0000256" key="2">
    <source>
        <dbReference type="ARBA" id="ARBA00005916"/>
    </source>
</evidence>
<dbReference type="Pfam" id="PF05201">
    <property type="entry name" value="GlutR_N"/>
    <property type="match status" value="1"/>
</dbReference>
<reference evidence="19 21" key="2">
    <citation type="submission" date="2018-12" db="EMBL/GenBank/DDBJ databases">
        <authorList>
            <consortium name="Pathogen Informatics"/>
        </authorList>
    </citation>
    <scope>NUCLEOTIDE SEQUENCE [LARGE SCALE GENOMIC DNA]</scope>
    <source>
        <strain evidence="19 21">NCTC12735</strain>
        <plasmid evidence="21">9</plasmid>
    </source>
</reference>
<dbReference type="EC" id="1.2.1.70" evidence="3 9"/>
<dbReference type="InterPro" id="IPR015896">
    <property type="entry name" value="4pyrrol_synth_GluRdtase_dimer"/>
</dbReference>
<comment type="function">
    <text evidence="9">Catalyzes the NADPH-dependent reduction of glutamyl-tRNA(Glu) to glutamate 1-semialdehyde (GSA).</text>
</comment>
<evidence type="ECO:0000256" key="1">
    <source>
        <dbReference type="ARBA" id="ARBA00005059"/>
    </source>
</evidence>
<feature type="binding site" evidence="9 11">
    <location>
        <begin position="49"/>
        <end position="52"/>
    </location>
    <ligand>
        <name>substrate</name>
    </ligand>
</feature>
<dbReference type="EMBL" id="LNKA01000001">
    <property type="protein sequence ID" value="KTC65398.1"/>
    <property type="molecule type" value="Genomic_DNA"/>
</dbReference>
<name>A0A0W0R2U3_9GAMM</name>
<dbReference type="InterPro" id="IPR015895">
    <property type="entry name" value="4pyrrol_synth_GluRdtase_N"/>
</dbReference>
<evidence type="ECO:0000259" key="17">
    <source>
        <dbReference type="Pfam" id="PF05201"/>
    </source>
</evidence>
<feature type="site" description="Important for activity" evidence="9 13">
    <location>
        <position position="95"/>
    </location>
</feature>
<comment type="similarity">
    <text evidence="2 9 14">Belongs to the glutamyl-tRNA reductase family.</text>
</comment>
<evidence type="ECO:0000313" key="18">
    <source>
        <dbReference type="EMBL" id="KTC65398.1"/>
    </source>
</evidence>
<dbReference type="Gene3D" id="3.40.50.720">
    <property type="entry name" value="NAD(P)-binding Rossmann-like Domain"/>
    <property type="match status" value="1"/>
</dbReference>
<feature type="active site" description="Nucleophile" evidence="9 10">
    <location>
        <position position="50"/>
    </location>
</feature>
<evidence type="ECO:0000256" key="12">
    <source>
        <dbReference type="PIRSR" id="PIRSR000445-3"/>
    </source>
</evidence>
<keyword evidence="19" id="KW-0614">Plasmid</keyword>
<evidence type="ECO:0000256" key="13">
    <source>
        <dbReference type="PIRSR" id="PIRSR000445-4"/>
    </source>
</evidence>
<keyword evidence="20" id="KW-1185">Reference proteome</keyword>
<dbReference type="STRING" id="45056.Lade_0056"/>
<dbReference type="Proteomes" id="UP000054859">
    <property type="component" value="Unassembled WGS sequence"/>
</dbReference>
<dbReference type="InterPro" id="IPR000343">
    <property type="entry name" value="4pyrrol_synth_GluRdtase"/>
</dbReference>
<evidence type="ECO:0000256" key="3">
    <source>
        <dbReference type="ARBA" id="ARBA00012970"/>
    </source>
</evidence>
<dbReference type="Proteomes" id="UP000281170">
    <property type="component" value="Plasmid 9"/>
</dbReference>
<feature type="binding site" evidence="9 11">
    <location>
        <position position="105"/>
    </location>
    <ligand>
        <name>substrate</name>
    </ligand>
</feature>
<evidence type="ECO:0000256" key="4">
    <source>
        <dbReference type="ARBA" id="ARBA00022857"/>
    </source>
</evidence>
<dbReference type="SUPFAM" id="SSF51735">
    <property type="entry name" value="NAD(P)-binding Rossmann-fold domains"/>
    <property type="match status" value="1"/>
</dbReference>
<geneLocation type="plasmid" evidence="19 21">
    <name>9</name>
</geneLocation>
<feature type="domain" description="Quinate/shikimate 5-dehydrogenase/glutamyl-tRNA reductase" evidence="16">
    <location>
        <begin position="168"/>
        <end position="302"/>
    </location>
</feature>
<organism evidence="18 20">
    <name type="scientific">Legionella adelaidensis</name>
    <dbReference type="NCBI Taxonomy" id="45056"/>
    <lineage>
        <taxon>Bacteria</taxon>
        <taxon>Pseudomonadati</taxon>
        <taxon>Pseudomonadota</taxon>
        <taxon>Gammaproteobacteria</taxon>
        <taxon>Legionellales</taxon>
        <taxon>Legionellaceae</taxon>
        <taxon>Legionella</taxon>
    </lineage>
</organism>
<evidence type="ECO:0000256" key="6">
    <source>
        <dbReference type="ARBA" id="ARBA00023244"/>
    </source>
</evidence>
<evidence type="ECO:0000259" key="15">
    <source>
        <dbReference type="Pfam" id="PF00745"/>
    </source>
</evidence>
<feature type="binding site" evidence="9 11">
    <location>
        <begin position="110"/>
        <end position="112"/>
    </location>
    <ligand>
        <name>substrate</name>
    </ligand>
</feature>
<evidence type="ECO:0000313" key="21">
    <source>
        <dbReference type="Proteomes" id="UP000281170"/>
    </source>
</evidence>
<dbReference type="PANTHER" id="PTHR43013">
    <property type="entry name" value="GLUTAMYL-TRNA REDUCTASE"/>
    <property type="match status" value="1"/>
</dbReference>
<feature type="binding site" evidence="9 12">
    <location>
        <begin position="185"/>
        <end position="190"/>
    </location>
    <ligand>
        <name>NADP(+)</name>
        <dbReference type="ChEBI" id="CHEBI:58349"/>
    </ligand>
</feature>
<dbReference type="PATRIC" id="fig|45056.6.peg.59"/>
<protein>
    <recommendedName>
        <fullName evidence="8 9">Glutamyl-tRNA reductase</fullName>
        <shortName evidence="9">GluTR</shortName>
        <ecNumber evidence="3 9">1.2.1.70</ecNumber>
    </recommendedName>
</protein>
<evidence type="ECO:0000256" key="10">
    <source>
        <dbReference type="PIRSR" id="PIRSR000445-1"/>
    </source>
</evidence>
<comment type="pathway">
    <text evidence="1 9 14">Porphyrin-containing compound metabolism; protoporphyrin-IX biosynthesis; 5-aminolevulinate from L-glutamyl-tRNA(Glu): step 1/2.</text>
</comment>
<reference evidence="18 20" key="1">
    <citation type="submission" date="2015-11" db="EMBL/GenBank/DDBJ databases">
        <title>Identification of large and diverse effector repertoires of 38 Legionella species.</title>
        <authorList>
            <person name="Burstein D."/>
            <person name="Amaro F."/>
            <person name="Zusman T."/>
            <person name="Lifshitz Z."/>
            <person name="Cohen O."/>
            <person name="Gilbert J.A."/>
            <person name="Pupko T."/>
            <person name="Shuman H.A."/>
            <person name="Segal G."/>
        </authorList>
    </citation>
    <scope>NUCLEOTIDE SEQUENCE [LARGE SCALE GENOMIC DNA]</scope>
    <source>
        <strain evidence="18 20">1762-AUS-E</strain>
    </source>
</reference>